<name>A0A2I7N6R1_9NEIS</name>
<evidence type="ECO:0000256" key="3">
    <source>
        <dbReference type="ARBA" id="ARBA00022679"/>
    </source>
</evidence>
<dbReference type="SUPFAM" id="SSF53955">
    <property type="entry name" value="Lysozyme-like"/>
    <property type="match status" value="1"/>
</dbReference>
<dbReference type="InterPro" id="IPR001264">
    <property type="entry name" value="Glyco_trans_51"/>
</dbReference>
<dbReference type="GO" id="GO:0030288">
    <property type="term" value="C:outer membrane-bounded periplasmic space"/>
    <property type="evidence" value="ECO:0007669"/>
    <property type="project" value="TreeGrafter"/>
</dbReference>
<organism evidence="5 6">
    <name type="scientific">Aquella oligotrophica</name>
    <dbReference type="NCBI Taxonomy" id="2067065"/>
    <lineage>
        <taxon>Bacteria</taxon>
        <taxon>Pseudomonadati</taxon>
        <taxon>Pseudomonadota</taxon>
        <taxon>Betaproteobacteria</taxon>
        <taxon>Neisseriales</taxon>
        <taxon>Neisseriaceae</taxon>
        <taxon>Aquella</taxon>
    </lineage>
</organism>
<evidence type="ECO:0000256" key="1">
    <source>
        <dbReference type="ARBA" id="ARBA00004377"/>
    </source>
</evidence>
<dbReference type="InterPro" id="IPR023346">
    <property type="entry name" value="Lysozyme-like_dom_sf"/>
</dbReference>
<dbReference type="KEGG" id="nba:CUN60_06205"/>
<evidence type="ECO:0000259" key="4">
    <source>
        <dbReference type="Pfam" id="PF00912"/>
    </source>
</evidence>
<keyword evidence="6" id="KW-1185">Reference proteome</keyword>
<dbReference type="Pfam" id="PF00912">
    <property type="entry name" value="Transgly"/>
    <property type="match status" value="1"/>
</dbReference>
<keyword evidence="3" id="KW-0808">Transferase</keyword>
<protein>
    <recommendedName>
        <fullName evidence="4">Glycosyl transferase family 51 domain-containing protein</fullName>
    </recommendedName>
</protein>
<evidence type="ECO:0000256" key="2">
    <source>
        <dbReference type="ARBA" id="ARBA00004752"/>
    </source>
</evidence>
<dbReference type="GO" id="GO:0008955">
    <property type="term" value="F:peptidoglycan glycosyltransferase activity"/>
    <property type="evidence" value="ECO:0007669"/>
    <property type="project" value="TreeGrafter"/>
</dbReference>
<gene>
    <name evidence="5" type="ORF">CUN60_06205</name>
</gene>
<dbReference type="Gene3D" id="1.10.3810.10">
    <property type="entry name" value="Biosynthetic peptidoglycan transglycosylase-like"/>
    <property type="match status" value="1"/>
</dbReference>
<comment type="pathway">
    <text evidence="2">Cell wall biogenesis; peptidoglycan biosynthesis.</text>
</comment>
<dbReference type="InterPro" id="IPR036950">
    <property type="entry name" value="PBP_transglycosylase"/>
</dbReference>
<accession>A0A2I7N6R1</accession>
<dbReference type="GO" id="GO:0009252">
    <property type="term" value="P:peptidoglycan biosynthetic process"/>
    <property type="evidence" value="ECO:0007669"/>
    <property type="project" value="TreeGrafter"/>
</dbReference>
<comment type="subcellular location">
    <subcellularLocation>
        <location evidence="1">Cell inner membrane</location>
        <topology evidence="1">Single-pass membrane protein</topology>
    </subcellularLocation>
</comment>
<dbReference type="GO" id="GO:0005886">
    <property type="term" value="C:plasma membrane"/>
    <property type="evidence" value="ECO:0007669"/>
    <property type="project" value="UniProtKB-SubCell"/>
</dbReference>
<dbReference type="Proteomes" id="UP000236655">
    <property type="component" value="Chromosome"/>
</dbReference>
<dbReference type="EMBL" id="CP024847">
    <property type="protein sequence ID" value="AUR51905.1"/>
    <property type="molecule type" value="Genomic_DNA"/>
</dbReference>
<evidence type="ECO:0000313" key="6">
    <source>
        <dbReference type="Proteomes" id="UP000236655"/>
    </source>
</evidence>
<sequence>MKIFRGHLLLRILYNWKKLKKSVKEYRQAKFDNEILNLPNHFFDVLLLAEDHRFRRHIGVDFIALLRSIYKSLIVREKQGGSTIAMQLVRTITNDREQTVFRKVREIVLAIILTSYLNKDDILIMYMRIAYFGWNMEGLESACIKLKIDINNIEISDAVLLVSRLKYPEPRFENKNQSFKIYNRINYLYKRFVNR</sequence>
<reference evidence="6" key="1">
    <citation type="submission" date="2017-11" db="EMBL/GenBank/DDBJ databases">
        <authorList>
            <person name="Chan K.G."/>
            <person name="Lee L.S."/>
        </authorList>
    </citation>
    <scope>NUCLEOTIDE SEQUENCE [LARGE SCALE GENOMIC DNA]</scope>
    <source>
        <strain evidence="6">DSM 100970</strain>
    </source>
</reference>
<dbReference type="PANTHER" id="PTHR32282:SF33">
    <property type="entry name" value="PEPTIDOGLYCAN GLYCOSYLTRANSFERASE"/>
    <property type="match status" value="1"/>
</dbReference>
<proteinExistence type="predicted"/>
<dbReference type="InterPro" id="IPR050396">
    <property type="entry name" value="Glycosyltr_51/Transpeptidase"/>
</dbReference>
<dbReference type="AlphaFoldDB" id="A0A2I7N6R1"/>
<evidence type="ECO:0000313" key="5">
    <source>
        <dbReference type="EMBL" id="AUR51905.1"/>
    </source>
</evidence>
<feature type="domain" description="Glycosyl transferase family 51" evidence="4">
    <location>
        <begin position="28"/>
        <end position="190"/>
    </location>
</feature>
<dbReference type="PANTHER" id="PTHR32282">
    <property type="entry name" value="BINDING PROTEIN TRANSPEPTIDASE, PUTATIVE-RELATED"/>
    <property type="match status" value="1"/>
</dbReference>